<dbReference type="NCBIfam" id="TIGR01088">
    <property type="entry name" value="aroQ"/>
    <property type="match status" value="1"/>
</dbReference>
<keyword evidence="8" id="KW-0028">Amino-acid biosynthesis</keyword>
<proteinExistence type="inferred from homology"/>
<dbReference type="EMBL" id="CP022098">
    <property type="protein sequence ID" value="ATB40703.1"/>
    <property type="molecule type" value="Genomic_DNA"/>
</dbReference>
<evidence type="ECO:0000256" key="3">
    <source>
        <dbReference type="ARBA" id="ARBA00004902"/>
    </source>
</evidence>
<evidence type="ECO:0000313" key="12">
    <source>
        <dbReference type="EMBL" id="ATB40703.1"/>
    </source>
</evidence>
<comment type="function">
    <text evidence="2 8">Catalyzes a trans-dehydration via an enolate intermediate.</text>
</comment>
<comment type="subunit">
    <text evidence="5 8">Homododecamer.</text>
</comment>
<evidence type="ECO:0000256" key="7">
    <source>
        <dbReference type="ARBA" id="ARBA00023239"/>
    </source>
</evidence>
<evidence type="ECO:0000256" key="4">
    <source>
        <dbReference type="ARBA" id="ARBA00011037"/>
    </source>
</evidence>
<feature type="binding site" evidence="8 10">
    <location>
        <position position="111"/>
    </location>
    <ligand>
        <name>substrate</name>
    </ligand>
</feature>
<dbReference type="InterPro" id="IPR018509">
    <property type="entry name" value="DHquinase_II_CS"/>
</dbReference>
<feature type="active site" description="Proton acceptor" evidence="8 9">
    <location>
        <position position="23"/>
    </location>
</feature>
<dbReference type="KEGG" id="cfus:CYFUS_006159"/>
<dbReference type="NCBIfam" id="NF003807">
    <property type="entry name" value="PRK05395.1-4"/>
    <property type="match status" value="1"/>
</dbReference>
<dbReference type="AlphaFoldDB" id="A0A250JAV1"/>
<feature type="binding site" evidence="8 10">
    <location>
        <position position="74"/>
    </location>
    <ligand>
        <name>substrate</name>
    </ligand>
</feature>
<evidence type="ECO:0000256" key="9">
    <source>
        <dbReference type="PIRSR" id="PIRSR001399-1"/>
    </source>
</evidence>
<dbReference type="InterPro" id="IPR001874">
    <property type="entry name" value="DHquinase_II"/>
</dbReference>
<protein>
    <recommendedName>
        <fullName evidence="6 8">3-dehydroquinate dehydratase</fullName>
        <shortName evidence="8">3-dehydroquinase</shortName>
        <ecNumber evidence="6 8">4.2.1.10</ecNumber>
    </recommendedName>
    <alternativeName>
        <fullName evidence="8">Type II DHQase</fullName>
    </alternativeName>
</protein>
<reference evidence="12 13" key="1">
    <citation type="submission" date="2017-06" db="EMBL/GenBank/DDBJ databases">
        <title>Sequencing and comparative analysis of myxobacterial genomes.</title>
        <authorList>
            <person name="Rupp O."/>
            <person name="Goesmann A."/>
            <person name="Sogaard-Andersen L."/>
        </authorList>
    </citation>
    <scope>NUCLEOTIDE SEQUENCE [LARGE SCALE GENOMIC DNA]</scope>
    <source>
        <strain evidence="12 13">DSM 52655</strain>
    </source>
</reference>
<dbReference type="HAMAP" id="MF_00169">
    <property type="entry name" value="AroQ"/>
    <property type="match status" value="1"/>
</dbReference>
<dbReference type="PANTHER" id="PTHR21272">
    <property type="entry name" value="CATABOLIC 3-DEHYDROQUINASE"/>
    <property type="match status" value="1"/>
</dbReference>
<evidence type="ECO:0000256" key="8">
    <source>
        <dbReference type="HAMAP-Rule" id="MF_00169"/>
    </source>
</evidence>
<dbReference type="Gene3D" id="3.40.50.9100">
    <property type="entry name" value="Dehydroquinase, class II"/>
    <property type="match status" value="1"/>
</dbReference>
<dbReference type="RefSeq" id="WP_095988523.1">
    <property type="nucleotide sequence ID" value="NZ_CP022098.1"/>
</dbReference>
<feature type="binding site" evidence="8 10">
    <location>
        <begin position="101"/>
        <end position="102"/>
    </location>
    <ligand>
        <name>substrate</name>
    </ligand>
</feature>
<evidence type="ECO:0000256" key="2">
    <source>
        <dbReference type="ARBA" id="ARBA00003924"/>
    </source>
</evidence>
<keyword evidence="8" id="KW-0057">Aromatic amino acid biosynthesis</keyword>
<dbReference type="UniPathway" id="UPA00053">
    <property type="reaction ID" value="UER00086"/>
</dbReference>
<dbReference type="SUPFAM" id="SSF52304">
    <property type="entry name" value="Type II 3-dehydroquinate dehydratase"/>
    <property type="match status" value="1"/>
</dbReference>
<accession>A0A250JAV1</accession>
<dbReference type="NCBIfam" id="NF003805">
    <property type="entry name" value="PRK05395.1-2"/>
    <property type="match status" value="1"/>
</dbReference>
<evidence type="ECO:0000256" key="10">
    <source>
        <dbReference type="PIRSR" id="PIRSR001399-2"/>
    </source>
</evidence>
<evidence type="ECO:0000256" key="1">
    <source>
        <dbReference type="ARBA" id="ARBA00001864"/>
    </source>
</evidence>
<evidence type="ECO:0000256" key="11">
    <source>
        <dbReference type="PIRSR" id="PIRSR001399-3"/>
    </source>
</evidence>
<gene>
    <name evidence="8" type="primary">aroQ</name>
    <name evidence="12" type="ORF">CYFUS_006159</name>
</gene>
<dbReference type="NCBIfam" id="NF003806">
    <property type="entry name" value="PRK05395.1-3"/>
    <property type="match status" value="1"/>
</dbReference>
<keyword evidence="7 8" id="KW-0456">Lyase</keyword>
<name>A0A250JAV1_9BACT</name>
<sequence>MARILVIHGPNLNLLGRRERDIYGSDTLAEINHALTEVARRHSVELEFFQSNHEGAIIDKIQAAMESARGILINPGGFTHYSIAIRDALSAVALPTVEVHLSNIHAREDFRGHTVIASVCIGQVGGFGKQSYVLGLMGLVSHLEQNGRTA</sequence>
<dbReference type="GO" id="GO:0019631">
    <property type="term" value="P:quinate catabolic process"/>
    <property type="evidence" value="ECO:0007669"/>
    <property type="project" value="TreeGrafter"/>
</dbReference>
<feature type="site" description="Transition state stabilizer" evidence="8 11">
    <location>
        <position position="18"/>
    </location>
</feature>
<dbReference type="PIRSF" id="PIRSF001399">
    <property type="entry name" value="DHquinase_II"/>
    <property type="match status" value="1"/>
</dbReference>
<dbReference type="EC" id="4.2.1.10" evidence="6 8"/>
<dbReference type="Pfam" id="PF01220">
    <property type="entry name" value="DHquinase_II"/>
    <property type="match status" value="1"/>
</dbReference>
<dbReference type="Proteomes" id="UP000217257">
    <property type="component" value="Chromosome"/>
</dbReference>
<feature type="active site" description="Proton donor" evidence="8 9">
    <location>
        <position position="100"/>
    </location>
</feature>
<feature type="binding site" evidence="8 10">
    <location>
        <position position="80"/>
    </location>
    <ligand>
        <name>substrate</name>
    </ligand>
</feature>
<dbReference type="PROSITE" id="PS01029">
    <property type="entry name" value="DEHYDROQUINASE_II"/>
    <property type="match status" value="1"/>
</dbReference>
<comment type="pathway">
    <text evidence="3 8">Metabolic intermediate biosynthesis; chorismate biosynthesis; chorismate from D-erythrose 4-phosphate and phosphoenolpyruvate: step 3/7.</text>
</comment>
<dbReference type="GO" id="GO:0009423">
    <property type="term" value="P:chorismate biosynthetic process"/>
    <property type="evidence" value="ECO:0007669"/>
    <property type="project" value="UniProtKB-UniRule"/>
</dbReference>
<comment type="similarity">
    <text evidence="4 8">Belongs to the type-II 3-dehydroquinase family.</text>
</comment>
<dbReference type="PANTHER" id="PTHR21272:SF3">
    <property type="entry name" value="CATABOLIC 3-DEHYDROQUINASE"/>
    <property type="match status" value="1"/>
</dbReference>
<evidence type="ECO:0000256" key="6">
    <source>
        <dbReference type="ARBA" id="ARBA00012060"/>
    </source>
</evidence>
<dbReference type="GO" id="GO:0009073">
    <property type="term" value="P:aromatic amino acid family biosynthetic process"/>
    <property type="evidence" value="ECO:0007669"/>
    <property type="project" value="UniProtKB-KW"/>
</dbReference>
<dbReference type="CDD" id="cd00466">
    <property type="entry name" value="DHQase_II"/>
    <property type="match status" value="1"/>
</dbReference>
<dbReference type="InterPro" id="IPR036441">
    <property type="entry name" value="DHquinase_II_sf"/>
</dbReference>
<evidence type="ECO:0000313" key="13">
    <source>
        <dbReference type="Proteomes" id="UP000217257"/>
    </source>
</evidence>
<feature type="binding site" evidence="8 10">
    <location>
        <position position="87"/>
    </location>
    <ligand>
        <name>substrate</name>
    </ligand>
</feature>
<evidence type="ECO:0000256" key="5">
    <source>
        <dbReference type="ARBA" id="ARBA00011193"/>
    </source>
</evidence>
<comment type="catalytic activity">
    <reaction evidence="1 8">
        <text>3-dehydroquinate = 3-dehydroshikimate + H2O</text>
        <dbReference type="Rhea" id="RHEA:21096"/>
        <dbReference type="ChEBI" id="CHEBI:15377"/>
        <dbReference type="ChEBI" id="CHEBI:16630"/>
        <dbReference type="ChEBI" id="CHEBI:32364"/>
        <dbReference type="EC" id="4.2.1.10"/>
    </reaction>
</comment>
<dbReference type="GO" id="GO:0008652">
    <property type="term" value="P:amino acid biosynthetic process"/>
    <property type="evidence" value="ECO:0007669"/>
    <property type="project" value="UniProtKB-KW"/>
</dbReference>
<dbReference type="GO" id="GO:0003855">
    <property type="term" value="F:3-dehydroquinate dehydratase activity"/>
    <property type="evidence" value="ECO:0007669"/>
    <property type="project" value="UniProtKB-UniRule"/>
</dbReference>
<organism evidence="12 13">
    <name type="scientific">Cystobacter fuscus</name>
    <dbReference type="NCBI Taxonomy" id="43"/>
    <lineage>
        <taxon>Bacteria</taxon>
        <taxon>Pseudomonadati</taxon>
        <taxon>Myxococcota</taxon>
        <taxon>Myxococcia</taxon>
        <taxon>Myxococcales</taxon>
        <taxon>Cystobacterineae</taxon>
        <taxon>Archangiaceae</taxon>
        <taxon>Cystobacter</taxon>
    </lineage>
</organism>